<evidence type="ECO:0000313" key="4">
    <source>
        <dbReference type="Proteomes" id="UP000006346"/>
    </source>
</evidence>
<dbReference type="EMBL" id="CP003108">
    <property type="protein sequence ID" value="AET67652.1"/>
    <property type="molecule type" value="Genomic_DNA"/>
</dbReference>
<dbReference type="RefSeq" id="WP_014184467.1">
    <property type="nucleotide sequence ID" value="NC_016584.1"/>
</dbReference>
<evidence type="ECO:0000259" key="2">
    <source>
        <dbReference type="SMART" id="SM00909"/>
    </source>
</evidence>
<evidence type="ECO:0000313" key="3">
    <source>
        <dbReference type="EMBL" id="AET67652.1"/>
    </source>
</evidence>
<organism evidence="3 4">
    <name type="scientific">Desulfosporosinus orientis (strain ATCC 19365 / DSM 765 / NCIMB 8382 / VKM B-1628 / Singapore I)</name>
    <name type="common">Desulfotomaculum orientis</name>
    <dbReference type="NCBI Taxonomy" id="768706"/>
    <lineage>
        <taxon>Bacteria</taxon>
        <taxon>Bacillati</taxon>
        <taxon>Bacillota</taxon>
        <taxon>Clostridia</taxon>
        <taxon>Eubacteriales</taxon>
        <taxon>Desulfitobacteriaceae</taxon>
        <taxon>Desulfosporosinus</taxon>
    </lineage>
</organism>
<dbReference type="eggNOG" id="COG5401">
    <property type="taxonomic scope" value="Bacteria"/>
</dbReference>
<dbReference type="STRING" id="768706.Desor_2043"/>
<dbReference type="OrthoDB" id="1683231at2"/>
<sequence length="349" mass="39487">MKKVFLVLSLFLVFMLLDGCSTKNDKPPVDDSKPQDTQQLTIQDYYPFKDNTTYIYEGEGNEFAAYTAAVDYIQDNRIQIRSNNGGTEMVRVLENSKGALTLIYSQGETYYRENLTQGHTNKEEILLKEPLKVGNSWTLADGRKRIITNLTAEVTTPLGAYKALEVTTEGEKDKTQDYYAPDIGLVKTVFTSNDFVVTSALSKLEDNVPLTQTVKFFYPNVNDDKLYYINKKLTFKTNDLTKTVIEKAFKELPNGEVEKVLGPNVKINSLYLNKDNAVYIDFSKELTKEMNAGSGYESMILQSITNTIGTYYGVDKVCITIESNPYSSGHYVMNKGEFFKVDLTNSYEL</sequence>
<name>G7WF41_DESOD</name>
<feature type="signal peptide" evidence="1">
    <location>
        <begin position="1"/>
        <end position="23"/>
    </location>
</feature>
<protein>
    <submittedName>
        <fullName evidence="3">Sporulation/spore germination protein</fullName>
    </submittedName>
</protein>
<dbReference type="Proteomes" id="UP000006346">
    <property type="component" value="Chromosome"/>
</dbReference>
<dbReference type="SMART" id="SM00909">
    <property type="entry name" value="Germane"/>
    <property type="match status" value="1"/>
</dbReference>
<feature type="domain" description="GerMN" evidence="2">
    <location>
        <begin position="242"/>
        <end position="330"/>
    </location>
</feature>
<dbReference type="AlphaFoldDB" id="G7WF41"/>
<gene>
    <name evidence="3" type="ordered locus">Desor_2043</name>
</gene>
<dbReference type="KEGG" id="dor:Desor_2043"/>
<reference evidence="3 4" key="2">
    <citation type="journal article" date="2012" name="J. Bacteriol.">
        <title>Complete genome sequences of Desulfosporosinus orientis DSM765T, Desulfosporosinus youngiae DSM17734T, Desulfosporosinus meridiei DSM13257T, and Desulfosporosinus acidiphilus DSM22704T.</title>
        <authorList>
            <person name="Pester M."/>
            <person name="Brambilla E."/>
            <person name="Alazard D."/>
            <person name="Rattei T."/>
            <person name="Weinmaier T."/>
            <person name="Han J."/>
            <person name="Lucas S."/>
            <person name="Lapidus A."/>
            <person name="Cheng J.F."/>
            <person name="Goodwin L."/>
            <person name="Pitluck S."/>
            <person name="Peters L."/>
            <person name="Ovchinnikova G."/>
            <person name="Teshima H."/>
            <person name="Detter J.C."/>
            <person name="Han C.S."/>
            <person name="Tapia R."/>
            <person name="Land M.L."/>
            <person name="Hauser L."/>
            <person name="Kyrpides N.C."/>
            <person name="Ivanova N.N."/>
            <person name="Pagani I."/>
            <person name="Huntmann M."/>
            <person name="Wei C.L."/>
            <person name="Davenport K.W."/>
            <person name="Daligault H."/>
            <person name="Chain P.S."/>
            <person name="Chen A."/>
            <person name="Mavromatis K."/>
            <person name="Markowitz V."/>
            <person name="Szeto E."/>
            <person name="Mikhailova N."/>
            <person name="Pati A."/>
            <person name="Wagner M."/>
            <person name="Woyke T."/>
            <person name="Ollivier B."/>
            <person name="Klenk H.P."/>
            <person name="Spring S."/>
            <person name="Loy A."/>
        </authorList>
    </citation>
    <scope>NUCLEOTIDE SEQUENCE [LARGE SCALE GENOMIC DNA]</scope>
    <source>
        <strain evidence="4">ATCC 19365 / DSM 765 / NCIMB 8382 / VKM B-1628</strain>
    </source>
</reference>
<dbReference type="PATRIC" id="fig|768706.3.peg.2056"/>
<dbReference type="InterPro" id="IPR019606">
    <property type="entry name" value="GerMN"/>
</dbReference>
<keyword evidence="4" id="KW-1185">Reference proteome</keyword>
<dbReference type="HOGENOM" id="CLU_794390_0_0_9"/>
<keyword evidence="1" id="KW-0732">Signal</keyword>
<proteinExistence type="predicted"/>
<accession>G7WF41</accession>
<dbReference type="Pfam" id="PF10646">
    <property type="entry name" value="Germane"/>
    <property type="match status" value="1"/>
</dbReference>
<reference evidence="4" key="1">
    <citation type="submission" date="2011-11" db="EMBL/GenBank/DDBJ databases">
        <title>Complete sequence of Desulfosporosinus orientis DSM 765.</title>
        <authorList>
            <person name="Lucas S."/>
            <person name="Han J."/>
            <person name="Lapidus A."/>
            <person name="Cheng J.-F."/>
            <person name="Goodwin L."/>
            <person name="Pitluck S."/>
            <person name="Peters L."/>
            <person name="Ovchinnikova G."/>
            <person name="Teshima H."/>
            <person name="Detter J.C."/>
            <person name="Han C."/>
            <person name="Tapia R."/>
            <person name="Land M."/>
            <person name="Hauser L."/>
            <person name="Kyrpides N."/>
            <person name="Ivanova N."/>
            <person name="Pagani I."/>
            <person name="Pester M."/>
            <person name="Spring S."/>
            <person name="Ollivier B."/>
            <person name="Rattei T."/>
            <person name="Klenk H.-P."/>
            <person name="Wagner M."/>
            <person name="Loy A."/>
            <person name="Woyke T."/>
        </authorList>
    </citation>
    <scope>NUCLEOTIDE SEQUENCE [LARGE SCALE GENOMIC DNA]</scope>
    <source>
        <strain evidence="4">ATCC 19365 / DSM 765 / NCIMB 8382 / VKM B-1628</strain>
    </source>
</reference>
<feature type="chain" id="PRO_5003505105" evidence="1">
    <location>
        <begin position="24"/>
        <end position="349"/>
    </location>
</feature>
<evidence type="ECO:0000256" key="1">
    <source>
        <dbReference type="SAM" id="SignalP"/>
    </source>
</evidence>